<dbReference type="PANTHER" id="PTHR10434">
    <property type="entry name" value="1-ACYL-SN-GLYCEROL-3-PHOSPHATE ACYLTRANSFERASE"/>
    <property type="match status" value="1"/>
</dbReference>
<evidence type="ECO:0000256" key="8">
    <source>
        <dbReference type="SAM" id="Phobius"/>
    </source>
</evidence>
<evidence type="ECO:0000313" key="11">
    <source>
        <dbReference type="Proteomes" id="UP000304148"/>
    </source>
</evidence>
<dbReference type="NCBIfam" id="TIGR00530">
    <property type="entry name" value="AGP_acyltrn"/>
    <property type="match status" value="1"/>
</dbReference>
<dbReference type="InterPro" id="IPR002123">
    <property type="entry name" value="Plipid/glycerol_acylTrfase"/>
</dbReference>
<feature type="transmembrane region" description="Helical" evidence="8">
    <location>
        <begin position="21"/>
        <end position="40"/>
    </location>
</feature>
<evidence type="ECO:0000256" key="5">
    <source>
        <dbReference type="ARBA" id="ARBA00023098"/>
    </source>
</evidence>
<gene>
    <name evidence="10" type="ORF">PBLR_11321</name>
</gene>
<comment type="pathway">
    <text evidence="1">Lipid metabolism.</text>
</comment>
<dbReference type="EC" id="2.3.1.51" evidence="7"/>
<dbReference type="SUPFAM" id="SSF69593">
    <property type="entry name" value="Glycerol-3-phosphate (1)-acyltransferase"/>
    <property type="match status" value="1"/>
</dbReference>
<keyword evidence="6 7" id="KW-0012">Acyltransferase</keyword>
<dbReference type="AlphaFoldDB" id="A0A383R988"/>
<evidence type="ECO:0000313" key="10">
    <source>
        <dbReference type="EMBL" id="SYX82899.1"/>
    </source>
</evidence>
<dbReference type="Proteomes" id="UP000304148">
    <property type="component" value="Chromosome"/>
</dbReference>
<keyword evidence="8" id="KW-0812">Transmembrane</keyword>
<comment type="domain">
    <text evidence="7">The HXXXXD motif is essential for acyltransferase activity and may constitute the binding site for the phosphate moiety of the glycerol-3-phosphate.</text>
</comment>
<sequence>MHHTSIRCRGELHHIMKFIRTLFWFIYFWLYLLFIIPGMWKANRLYKQGRYEELDAYTAQQVGRWARSLLRVAGAKVTVRGLEHIPEGGAVFISNHQGNFDVPIMLGHVGKPKALMAKAELAKLPFIRVWMKYLRCIFVDRSNVRQAMNSLNEAGKLVESGHPIVIFPEGTRSKSEHIGEFKNGGFRVATKTGFPIVPVRISGSYKLMEANGNWIRPAHVEVTVLPPVSTAGLSKEEAAELPEQVRTMIVNA</sequence>
<keyword evidence="4 7" id="KW-0808">Transferase</keyword>
<dbReference type="GO" id="GO:0006654">
    <property type="term" value="P:phosphatidic acid biosynthetic process"/>
    <property type="evidence" value="ECO:0007669"/>
    <property type="project" value="TreeGrafter"/>
</dbReference>
<name>A0A383R988_PAEAL</name>
<reference evidence="11" key="1">
    <citation type="submission" date="2018-08" db="EMBL/GenBank/DDBJ databases">
        <authorList>
            <person name="Chevrot R."/>
        </authorList>
    </citation>
    <scope>NUCLEOTIDE SEQUENCE [LARGE SCALE GENOMIC DNA]</scope>
</reference>
<evidence type="ECO:0000259" key="9">
    <source>
        <dbReference type="SMART" id="SM00563"/>
    </source>
</evidence>
<dbReference type="PANTHER" id="PTHR10434:SF64">
    <property type="entry name" value="1-ACYL-SN-GLYCEROL-3-PHOSPHATE ACYLTRANSFERASE-RELATED"/>
    <property type="match status" value="1"/>
</dbReference>
<protein>
    <recommendedName>
        <fullName evidence="7">1-acyl-sn-glycerol-3-phosphate acyltransferase</fullName>
        <ecNumber evidence="7">2.3.1.51</ecNumber>
    </recommendedName>
</protein>
<keyword evidence="3 7" id="KW-0444">Lipid biosynthesis</keyword>
<evidence type="ECO:0000256" key="6">
    <source>
        <dbReference type="ARBA" id="ARBA00023315"/>
    </source>
</evidence>
<keyword evidence="7" id="KW-1208">Phospholipid metabolism</keyword>
<keyword evidence="7" id="KW-0594">Phospholipid biosynthesis</keyword>
<proteinExistence type="inferred from homology"/>
<dbReference type="Pfam" id="PF01553">
    <property type="entry name" value="Acyltransferase"/>
    <property type="match status" value="1"/>
</dbReference>
<feature type="domain" description="Phospholipid/glycerol acyltransferase" evidence="9">
    <location>
        <begin position="90"/>
        <end position="204"/>
    </location>
</feature>
<dbReference type="EMBL" id="LS992241">
    <property type="protein sequence ID" value="SYX82899.1"/>
    <property type="molecule type" value="Genomic_DNA"/>
</dbReference>
<dbReference type="SMART" id="SM00563">
    <property type="entry name" value="PlsC"/>
    <property type="match status" value="1"/>
</dbReference>
<organism evidence="10 11">
    <name type="scientific">Paenibacillus alvei</name>
    <name type="common">Bacillus alvei</name>
    <dbReference type="NCBI Taxonomy" id="44250"/>
    <lineage>
        <taxon>Bacteria</taxon>
        <taxon>Bacillati</taxon>
        <taxon>Bacillota</taxon>
        <taxon>Bacilli</taxon>
        <taxon>Bacillales</taxon>
        <taxon>Paenibacillaceae</taxon>
        <taxon>Paenibacillus</taxon>
    </lineage>
</organism>
<dbReference type="GO" id="GO:0003841">
    <property type="term" value="F:1-acylglycerol-3-phosphate O-acyltransferase activity"/>
    <property type="evidence" value="ECO:0007669"/>
    <property type="project" value="UniProtKB-UniRule"/>
</dbReference>
<evidence type="ECO:0000256" key="7">
    <source>
        <dbReference type="RuleBase" id="RU361267"/>
    </source>
</evidence>
<comment type="similarity">
    <text evidence="2 7">Belongs to the 1-acyl-sn-glycerol-3-phosphate acyltransferase family.</text>
</comment>
<evidence type="ECO:0000256" key="2">
    <source>
        <dbReference type="ARBA" id="ARBA00008655"/>
    </source>
</evidence>
<evidence type="ECO:0000256" key="1">
    <source>
        <dbReference type="ARBA" id="ARBA00005189"/>
    </source>
</evidence>
<dbReference type="CDD" id="cd07989">
    <property type="entry name" value="LPLAT_AGPAT-like"/>
    <property type="match status" value="1"/>
</dbReference>
<accession>A0A383R988</accession>
<comment type="catalytic activity">
    <reaction evidence="7">
        <text>a 1-acyl-sn-glycero-3-phosphate + an acyl-CoA = a 1,2-diacyl-sn-glycero-3-phosphate + CoA</text>
        <dbReference type="Rhea" id="RHEA:19709"/>
        <dbReference type="ChEBI" id="CHEBI:57287"/>
        <dbReference type="ChEBI" id="CHEBI:57970"/>
        <dbReference type="ChEBI" id="CHEBI:58342"/>
        <dbReference type="ChEBI" id="CHEBI:58608"/>
        <dbReference type="EC" id="2.3.1.51"/>
    </reaction>
</comment>
<keyword evidence="8" id="KW-1133">Transmembrane helix</keyword>
<keyword evidence="8" id="KW-0472">Membrane</keyword>
<keyword evidence="5 7" id="KW-0443">Lipid metabolism</keyword>
<dbReference type="InterPro" id="IPR004552">
    <property type="entry name" value="AGP_acyltrans"/>
</dbReference>
<evidence type="ECO:0000256" key="3">
    <source>
        <dbReference type="ARBA" id="ARBA00022516"/>
    </source>
</evidence>
<evidence type="ECO:0000256" key="4">
    <source>
        <dbReference type="ARBA" id="ARBA00022679"/>
    </source>
</evidence>
<dbReference type="GO" id="GO:0016020">
    <property type="term" value="C:membrane"/>
    <property type="evidence" value="ECO:0007669"/>
    <property type="project" value="InterPro"/>
</dbReference>